<reference evidence="1" key="1">
    <citation type="submission" date="2022-06" db="EMBL/GenBank/DDBJ databases">
        <title>Fusarium solani species complex genomes reveal bases of compartmentalisation and animal pathogenesis.</title>
        <authorList>
            <person name="Tsai I.J."/>
        </authorList>
    </citation>
    <scope>NUCLEOTIDE SEQUENCE</scope>
    <source>
        <strain evidence="1">Fu6.1</strain>
    </source>
</reference>
<organism evidence="1 2">
    <name type="scientific">Fusarium keratoplasticum</name>
    <dbReference type="NCBI Taxonomy" id="1328300"/>
    <lineage>
        <taxon>Eukaryota</taxon>
        <taxon>Fungi</taxon>
        <taxon>Dikarya</taxon>
        <taxon>Ascomycota</taxon>
        <taxon>Pezizomycotina</taxon>
        <taxon>Sordariomycetes</taxon>
        <taxon>Hypocreomycetidae</taxon>
        <taxon>Hypocreales</taxon>
        <taxon>Nectriaceae</taxon>
        <taxon>Fusarium</taxon>
        <taxon>Fusarium solani species complex</taxon>
    </lineage>
</organism>
<accession>A0ACC0R8G1</accession>
<proteinExistence type="predicted"/>
<sequence length="312" mass="36906">MNRHLYGEKHGLPLDHLAYDYEFGRFIDLDRPYDQSHFPLERHSEGQQVLTPEEEWIFEDGTAAWEYLTHPDCNFAPTAHAIYTHRPDSWLVSQIWHFKHISEARIIDNELYLRRRHVIKGPPVSVASFKYLLESVDLPLCRHIRPSGYYRLDSRYYYHVDMGLPEIRNLELGHDVQVSRSCRVCYTDYILVIENPNTSTGWTLDFITFHRFGYCRSLSEPIWQCATRSASYLPVRGGENLRGRRRFHKDNTIHGSGRGMIYARFHRALTGGDVSWWHDGRYWDWVQDDIVSRLLHSGDAYKFPSPWLDLFD</sequence>
<dbReference type="Proteomes" id="UP001065298">
    <property type="component" value="Chromosome 3"/>
</dbReference>
<keyword evidence="2" id="KW-1185">Reference proteome</keyword>
<comment type="caution">
    <text evidence="1">The sequence shown here is derived from an EMBL/GenBank/DDBJ whole genome shotgun (WGS) entry which is preliminary data.</text>
</comment>
<dbReference type="EMBL" id="CM046505">
    <property type="protein sequence ID" value="KAI8675912.1"/>
    <property type="molecule type" value="Genomic_DNA"/>
</dbReference>
<gene>
    <name evidence="1" type="ORF">NCS57_00493900</name>
</gene>
<evidence type="ECO:0000313" key="2">
    <source>
        <dbReference type="Proteomes" id="UP001065298"/>
    </source>
</evidence>
<evidence type="ECO:0000313" key="1">
    <source>
        <dbReference type="EMBL" id="KAI8675912.1"/>
    </source>
</evidence>
<name>A0ACC0R8G1_9HYPO</name>
<protein>
    <submittedName>
        <fullName evidence="1">Uncharacterized protein</fullName>
    </submittedName>
</protein>